<dbReference type="AlphaFoldDB" id="A0A0M0JK04"/>
<evidence type="ECO:0000313" key="2">
    <source>
        <dbReference type="Proteomes" id="UP000037460"/>
    </source>
</evidence>
<dbReference type="Proteomes" id="UP000037460">
    <property type="component" value="Unassembled WGS sequence"/>
</dbReference>
<organism evidence="1 2">
    <name type="scientific">Chrysochromulina tobinii</name>
    <dbReference type="NCBI Taxonomy" id="1460289"/>
    <lineage>
        <taxon>Eukaryota</taxon>
        <taxon>Haptista</taxon>
        <taxon>Haptophyta</taxon>
        <taxon>Prymnesiophyceae</taxon>
        <taxon>Prymnesiales</taxon>
        <taxon>Chrysochromulinaceae</taxon>
        <taxon>Chrysochromulina</taxon>
    </lineage>
</organism>
<dbReference type="EMBL" id="JWZX01002822">
    <property type="protein sequence ID" value="KOO26657.1"/>
    <property type="molecule type" value="Genomic_DNA"/>
</dbReference>
<dbReference type="OrthoDB" id="196909at2759"/>
<proteinExistence type="predicted"/>
<accession>A0A0M0JK04</accession>
<name>A0A0M0JK04_9EUKA</name>
<comment type="caution">
    <text evidence="1">The sequence shown here is derived from an EMBL/GenBank/DDBJ whole genome shotgun (WGS) entry which is preliminary data.</text>
</comment>
<keyword evidence="2" id="KW-1185">Reference proteome</keyword>
<protein>
    <submittedName>
        <fullName evidence="1">Uncharacterized protein</fullName>
    </submittedName>
</protein>
<sequence length="178" mass="18540">MLSTTPAFAVGSQDMTIGLTYKSYAEVTCPEALRQGRAGGALGAGAGGAGIAQKCVEVQATASNTLGKEVKDAGVFGVVNEAATGMSVLGNGQDGKNDAGQFAMIDVIKPGVSDVSFIFVAQQSDDCIPTRKEKCPVQGTKDLVPLKFEKLKAINYPGGDRYKVYDECEQNEFAEGCA</sequence>
<reference evidence="2" key="1">
    <citation type="journal article" date="2015" name="PLoS Genet.">
        <title>Genome Sequence and Transcriptome Analyses of Chrysochromulina tobin: Metabolic Tools for Enhanced Algal Fitness in the Prominent Order Prymnesiales (Haptophyceae).</title>
        <authorList>
            <person name="Hovde B.T."/>
            <person name="Deodato C.R."/>
            <person name="Hunsperger H.M."/>
            <person name="Ryken S.A."/>
            <person name="Yost W."/>
            <person name="Jha R.K."/>
            <person name="Patterson J."/>
            <person name="Monnat R.J. Jr."/>
            <person name="Barlow S.B."/>
            <person name="Starkenburg S.R."/>
            <person name="Cattolico R.A."/>
        </authorList>
    </citation>
    <scope>NUCLEOTIDE SEQUENCE</scope>
    <source>
        <strain evidence="2">CCMP291</strain>
    </source>
</reference>
<gene>
    <name evidence="1" type="ORF">Ctob_004383</name>
</gene>
<evidence type="ECO:0000313" key="1">
    <source>
        <dbReference type="EMBL" id="KOO26657.1"/>
    </source>
</evidence>